<keyword evidence="5 9" id="KW-0560">Oxidoreductase</keyword>
<evidence type="ECO:0000256" key="10">
    <source>
        <dbReference type="SAM" id="Phobius"/>
    </source>
</evidence>
<sequence length="520" mass="59457">MWPALPDRPLNLYLFIPILILFLLMAHRFVAAKSKNFRLPAGPKPLPIIGNVHQMLNGRPIEIMQKWHQEYGPMVTLRYGQQLAISVGSFDIAQDLMGKRGAIYSSRPRFIIASERMTGGLNSAIIPYGKKWQNQHRIMNSVLDPSAVTRYRGVQDMESKQALVELLATSDFEASISRYAGSIVMTLGYGIRLEHTSNEIPTKLLQLNAHPFDAIGNSYYKAVELFPILDGLPGFLAPWKRLSADVERKTTEFHMKHFEVAKSASTWNWVQNALHSKAGSQTSPKELAYVIGTLEQAGFEANLTVLRLLIKVIVLHPHCLEEAQRELDRVVGPDRLPSFDDFPQLPYIKAMINEAMRWQPPTPFAIPHATTEDDEYMSYTIPNGTVIIPNIWVMSFDPDIFPEPHEFKPERWIQNPTLEHSPFGFGRRICPGRHLGWSSIFILMARLMWAYNITHAYRDGKRIDIDPWDIKITFTAASKPFEASFQVRDQKKQDIIERGWKAVRENTAEILEELRPKKTM</sequence>
<evidence type="ECO:0000313" key="11">
    <source>
        <dbReference type="EMBL" id="CRG90152.1"/>
    </source>
</evidence>
<dbReference type="OMA" id="IPNIWVM"/>
<keyword evidence="3 8" id="KW-0349">Heme</keyword>
<dbReference type="PANTHER" id="PTHR46300">
    <property type="entry name" value="P450, PUTATIVE (EUROFUNG)-RELATED-RELATED"/>
    <property type="match status" value="1"/>
</dbReference>
<keyword evidence="10" id="KW-0472">Membrane</keyword>
<dbReference type="STRING" id="28573.A0A0U1M434"/>
<feature type="transmembrane region" description="Helical" evidence="10">
    <location>
        <begin position="12"/>
        <end position="30"/>
    </location>
</feature>
<proteinExistence type="inferred from homology"/>
<evidence type="ECO:0000256" key="3">
    <source>
        <dbReference type="ARBA" id="ARBA00022617"/>
    </source>
</evidence>
<evidence type="ECO:0000256" key="2">
    <source>
        <dbReference type="ARBA" id="ARBA00010617"/>
    </source>
</evidence>
<dbReference type="PRINTS" id="PR00463">
    <property type="entry name" value="EP450I"/>
</dbReference>
<name>A0A0U1M434_TALIS</name>
<dbReference type="GO" id="GO:0005506">
    <property type="term" value="F:iron ion binding"/>
    <property type="evidence" value="ECO:0007669"/>
    <property type="project" value="InterPro"/>
</dbReference>
<dbReference type="PANTHER" id="PTHR46300:SF1">
    <property type="entry name" value="P450, PUTATIVE (EUROFUNG)-RELATED"/>
    <property type="match status" value="1"/>
</dbReference>
<dbReference type="InterPro" id="IPR002401">
    <property type="entry name" value="Cyt_P450_E_grp-I"/>
</dbReference>
<dbReference type="Proteomes" id="UP000054383">
    <property type="component" value="Unassembled WGS sequence"/>
</dbReference>
<dbReference type="GO" id="GO:0020037">
    <property type="term" value="F:heme binding"/>
    <property type="evidence" value="ECO:0007669"/>
    <property type="project" value="InterPro"/>
</dbReference>
<dbReference type="OrthoDB" id="1470350at2759"/>
<dbReference type="PROSITE" id="PS00086">
    <property type="entry name" value="CYTOCHROME_P450"/>
    <property type="match status" value="1"/>
</dbReference>
<dbReference type="AlphaFoldDB" id="A0A0U1M434"/>
<dbReference type="GO" id="GO:0016705">
    <property type="term" value="F:oxidoreductase activity, acting on paired donors, with incorporation or reduction of molecular oxygen"/>
    <property type="evidence" value="ECO:0007669"/>
    <property type="project" value="InterPro"/>
</dbReference>
<dbReference type="InterPro" id="IPR001128">
    <property type="entry name" value="Cyt_P450"/>
</dbReference>
<evidence type="ECO:0000256" key="6">
    <source>
        <dbReference type="ARBA" id="ARBA00023004"/>
    </source>
</evidence>
<comment type="cofactor">
    <cofactor evidence="1 8">
        <name>heme</name>
        <dbReference type="ChEBI" id="CHEBI:30413"/>
    </cofactor>
</comment>
<evidence type="ECO:0000256" key="8">
    <source>
        <dbReference type="PIRSR" id="PIRSR602401-1"/>
    </source>
</evidence>
<evidence type="ECO:0000256" key="9">
    <source>
        <dbReference type="RuleBase" id="RU000461"/>
    </source>
</evidence>
<dbReference type="SUPFAM" id="SSF48264">
    <property type="entry name" value="Cytochrome P450"/>
    <property type="match status" value="1"/>
</dbReference>
<evidence type="ECO:0000256" key="1">
    <source>
        <dbReference type="ARBA" id="ARBA00001971"/>
    </source>
</evidence>
<feature type="binding site" description="axial binding residue" evidence="8">
    <location>
        <position position="430"/>
    </location>
    <ligand>
        <name>heme</name>
        <dbReference type="ChEBI" id="CHEBI:30413"/>
    </ligand>
    <ligandPart>
        <name>Fe</name>
        <dbReference type="ChEBI" id="CHEBI:18248"/>
    </ligandPart>
</feature>
<evidence type="ECO:0000256" key="7">
    <source>
        <dbReference type="ARBA" id="ARBA00023033"/>
    </source>
</evidence>
<evidence type="ECO:0000256" key="5">
    <source>
        <dbReference type="ARBA" id="ARBA00023002"/>
    </source>
</evidence>
<dbReference type="InterPro" id="IPR017972">
    <property type="entry name" value="Cyt_P450_CS"/>
</dbReference>
<dbReference type="EMBL" id="CVMT01000007">
    <property type="protein sequence ID" value="CRG90152.1"/>
    <property type="molecule type" value="Genomic_DNA"/>
</dbReference>
<dbReference type="InterPro" id="IPR050364">
    <property type="entry name" value="Cytochrome_P450_fung"/>
</dbReference>
<dbReference type="GO" id="GO:0004497">
    <property type="term" value="F:monooxygenase activity"/>
    <property type="evidence" value="ECO:0007669"/>
    <property type="project" value="UniProtKB-KW"/>
</dbReference>
<dbReference type="Pfam" id="PF00067">
    <property type="entry name" value="p450"/>
    <property type="match status" value="1"/>
</dbReference>
<keyword evidence="4 8" id="KW-0479">Metal-binding</keyword>
<reference evidence="11 12" key="1">
    <citation type="submission" date="2015-04" db="EMBL/GenBank/DDBJ databases">
        <authorList>
            <person name="Syromyatnikov M.Y."/>
            <person name="Popov V.N."/>
        </authorList>
    </citation>
    <scope>NUCLEOTIDE SEQUENCE [LARGE SCALE GENOMIC DNA]</scope>
    <source>
        <strain evidence="11">WF-38-12</strain>
    </source>
</reference>
<keyword evidence="10" id="KW-0812">Transmembrane</keyword>
<comment type="similarity">
    <text evidence="2 9">Belongs to the cytochrome P450 family.</text>
</comment>
<evidence type="ECO:0000313" key="12">
    <source>
        <dbReference type="Proteomes" id="UP000054383"/>
    </source>
</evidence>
<accession>A0A0U1M434</accession>
<gene>
    <name evidence="11" type="ORF">PISL3812_07194</name>
</gene>
<dbReference type="PRINTS" id="PR00385">
    <property type="entry name" value="P450"/>
</dbReference>
<keyword evidence="12" id="KW-1185">Reference proteome</keyword>
<keyword evidence="6 8" id="KW-0408">Iron</keyword>
<dbReference type="CDD" id="cd11065">
    <property type="entry name" value="CYP64-like"/>
    <property type="match status" value="1"/>
</dbReference>
<keyword evidence="10" id="KW-1133">Transmembrane helix</keyword>
<dbReference type="InterPro" id="IPR036396">
    <property type="entry name" value="Cyt_P450_sf"/>
</dbReference>
<evidence type="ECO:0008006" key="13">
    <source>
        <dbReference type="Google" id="ProtNLM"/>
    </source>
</evidence>
<evidence type="ECO:0000256" key="4">
    <source>
        <dbReference type="ARBA" id="ARBA00022723"/>
    </source>
</evidence>
<dbReference type="Gene3D" id="1.10.630.10">
    <property type="entry name" value="Cytochrome P450"/>
    <property type="match status" value="1"/>
</dbReference>
<organism evidence="11 12">
    <name type="scientific">Talaromyces islandicus</name>
    <name type="common">Penicillium islandicum</name>
    <dbReference type="NCBI Taxonomy" id="28573"/>
    <lineage>
        <taxon>Eukaryota</taxon>
        <taxon>Fungi</taxon>
        <taxon>Dikarya</taxon>
        <taxon>Ascomycota</taxon>
        <taxon>Pezizomycotina</taxon>
        <taxon>Eurotiomycetes</taxon>
        <taxon>Eurotiomycetidae</taxon>
        <taxon>Eurotiales</taxon>
        <taxon>Trichocomaceae</taxon>
        <taxon>Talaromyces</taxon>
        <taxon>Talaromyces sect. Islandici</taxon>
    </lineage>
</organism>
<keyword evidence="7 9" id="KW-0503">Monooxygenase</keyword>
<protein>
    <recommendedName>
        <fullName evidence="13">Cytochrome P450</fullName>
    </recommendedName>
</protein>